<evidence type="ECO:0000256" key="1">
    <source>
        <dbReference type="ARBA" id="ARBA00022612"/>
    </source>
</evidence>
<evidence type="ECO:0000313" key="6">
    <source>
        <dbReference type="Proteomes" id="UP000634672"/>
    </source>
</evidence>
<dbReference type="PANTHER" id="PTHR37813:SF1">
    <property type="entry name" value="FELS-2 PROPHAGE PROTEIN"/>
    <property type="match status" value="1"/>
</dbReference>
<keyword evidence="1" id="KW-1188">Viral release from host cell</keyword>
<keyword evidence="2" id="KW-0175">Coiled coil</keyword>
<dbReference type="InterPro" id="IPR010090">
    <property type="entry name" value="Phage_tape_meas"/>
</dbReference>
<proteinExistence type="predicted"/>
<gene>
    <name evidence="5" type="ORF">H8S75_31535</name>
</gene>
<evidence type="ECO:0000256" key="3">
    <source>
        <dbReference type="SAM" id="Phobius"/>
    </source>
</evidence>
<feature type="transmembrane region" description="Helical" evidence="3">
    <location>
        <begin position="635"/>
        <end position="657"/>
    </location>
</feature>
<feature type="coiled-coil region" evidence="2">
    <location>
        <begin position="1231"/>
        <end position="1258"/>
    </location>
</feature>
<protein>
    <submittedName>
        <fullName evidence="5">Phage tail tape measure protein</fullName>
    </submittedName>
</protein>
<name>A0ABR7HH02_9FIRM</name>
<comment type="caution">
    <text evidence="5">The sequence shown here is derived from an EMBL/GenBank/DDBJ whole genome shotgun (WGS) entry which is preliminary data.</text>
</comment>
<dbReference type="Proteomes" id="UP000634672">
    <property type="component" value="Unassembled WGS sequence"/>
</dbReference>
<sequence length="1645" mass="174990">MKGISQQVKTSMTEMKAQLNVMGKSGKELDQLKVKQTGLTSVIAAQNQKVALAKEKYEQCKAAVEGNAEATQKQRDALIKAQNEYVKAIGELGTYENQLQQVSIRLATLESDLYQAGEAVEKFGRNMTRAGDIAEKTGAALTAGVTTPILALGTYAVKTTAEFDAAMSQVSAVSGATGTDFDRLREKAREMGEKTKFSAKEAAEAMNYMAMAGWKTNDMLDGIEGIMSLAAASGESLATTSDIVTDALTGFGKSAADSGRLADIMAAASSNANTNVALMGETFKYCTPIAGALGFTMEDTAEAIGLMANSGIKGSMAGTAMRSMMNNLAGEVKLAGAAFGEMTIQTQNQDGSMRGLNDILSECRSAFSRMTAAEQVANAEALVGKNAMSGFLAVMNAAPGDVEKLNAAIANSEGAAAAMAETMQDNLAGQLTILKSQTDELAISFGSILMPKIRELVSGVQGAVDQFNQMDDGTKNMIVNSALLAATIGPSVLIIGKLTSGIGKLTTGIGAGMERFAAFDAKLKVTTGLTVAQTAASKAHAAAEGTKNLVIVAGNGTLAAQAAALNASVAAKIKTTAATVAHTIAEKARTSVLGLSTAGLSAQTAATTMQTIATGALSVATGVLKTAITLLLGPIGWIIAGLGLLVAGVIAAVKWFTRESEAAKETKKEVEALAETNDTLADSLKNSQQGYEENEQSIKENAGAAKKLADKVKELSNVENKSAAQKKELQTYVEMLNDSTEGLNLQYDEQADALNMTTDAIYSQISAMEEQAKAQAAKERLTEILKEQMSVNEQLAQVQNKIAETTENTGLKERERRDIIKDLTDQEESLNEQLTSLGDSYNFVTDIIVTSASAEAEAVTESTQTILEAYGSVGNAYEDLGEKQQQAIDGILGAFETMSGSLSDLTEKIKLDSKTTWDEIQKNQQDTIEKTQEFSALYAQLIKEGVSDSYLNAIGVTGPESIPLLKEMIAQGTSTILDSQDEWQKAYGVIGDTLTDSLQLDDTVSSSLKDYVLGKSGIYETLQGAIASADLNALGKSLTDGIRKGIVDNTDEVSQSTTDMAESATGAAADAWGIHSPSKVFTEMGQFLMQGLVNGLTAGEGAVYAKAAQIADKVTKTVKDALEIHSPSRVMRDEVGKNIALGIAEGITQNKDYAKKSAEEIADAIVEAARKKLDNTKVYQTLTLADEAAYWDRVRKQVKEGTQARIDADKQYFQAKQSLDNKMLDAEKTYTSKTKKLYEDLNKDIQSLEDSYTEKLASKAKSIASSMSLFDQFSVKTDLTTKDLLQNLQSQVTGLQDWADNLKALERRGVSKGLMEELRGMGTSAAGEIALLNQMTDEELDEYVSMWKQKQRLAKKEAKKELAPMLEETQAQISQMRMAASEELEGYKNDFLQAMNEIGVEIQKPLDQVKDSMVQVISQAVKTVAGTVSTEADSQANVSQFSQIAVSLKQTLSNLPTDFVEIGQNTIGGLIQGLQNKSGELYQTMSEIIKSAVQAAKDAAQIHSPSRVMRSLGGYMLQGFGLGMEDNQAYVERIAGRSADLVTKSFQGSLGTLSVTATGLSNRMGVLAAIEAALAVLTGQRTETIGQSQPSESKALLEQLVASNERMTKLLQTIADKNPVLDKEAITGVLNSGLGQKQGAKVRIA</sequence>
<keyword evidence="6" id="KW-1185">Reference proteome</keyword>
<keyword evidence="3" id="KW-0472">Membrane</keyword>
<evidence type="ECO:0000259" key="4">
    <source>
        <dbReference type="Pfam" id="PF10145"/>
    </source>
</evidence>
<evidence type="ECO:0000256" key="2">
    <source>
        <dbReference type="SAM" id="Coils"/>
    </source>
</evidence>
<keyword evidence="3" id="KW-0812">Transmembrane</keyword>
<reference evidence="5 6" key="1">
    <citation type="submission" date="2020-08" db="EMBL/GenBank/DDBJ databases">
        <title>Genome public.</title>
        <authorList>
            <person name="Liu C."/>
            <person name="Sun Q."/>
        </authorList>
    </citation>
    <scope>NUCLEOTIDE SEQUENCE [LARGE SCALE GENOMIC DNA]</scope>
    <source>
        <strain evidence="5 6">NSJ-66</strain>
    </source>
</reference>
<dbReference type="PANTHER" id="PTHR37813">
    <property type="entry name" value="FELS-2 PROPHAGE PROTEIN"/>
    <property type="match status" value="1"/>
</dbReference>
<keyword evidence="3" id="KW-1133">Transmembrane helix</keyword>
<dbReference type="EMBL" id="JACOPB010000035">
    <property type="protein sequence ID" value="MBC5712435.1"/>
    <property type="molecule type" value="Genomic_DNA"/>
</dbReference>
<feature type="coiled-coil region" evidence="2">
    <location>
        <begin position="767"/>
        <end position="840"/>
    </location>
</feature>
<feature type="domain" description="Phage tail tape measure protein" evidence="4">
    <location>
        <begin position="185"/>
        <end position="384"/>
    </location>
</feature>
<dbReference type="Pfam" id="PF10145">
    <property type="entry name" value="PhageMin_Tail"/>
    <property type="match status" value="1"/>
</dbReference>
<dbReference type="NCBIfam" id="TIGR01760">
    <property type="entry name" value="tape_meas_TP901"/>
    <property type="match status" value="1"/>
</dbReference>
<accession>A0ABR7HH02</accession>
<evidence type="ECO:0000313" key="5">
    <source>
        <dbReference type="EMBL" id="MBC5712435.1"/>
    </source>
</evidence>
<organism evidence="5 6">
    <name type="scientific">Hungatella hominis</name>
    <dbReference type="NCBI Taxonomy" id="2763050"/>
    <lineage>
        <taxon>Bacteria</taxon>
        <taxon>Bacillati</taxon>
        <taxon>Bacillota</taxon>
        <taxon>Clostridia</taxon>
        <taxon>Lachnospirales</taxon>
        <taxon>Lachnospiraceae</taxon>
        <taxon>Hungatella</taxon>
    </lineage>
</organism>